<dbReference type="InterPro" id="IPR038275">
    <property type="entry name" value="Nuf2_N_sf"/>
</dbReference>
<sequence>MLTKEDVEGWNKVFADCQIKQSDLTQPSEGFLVKALVCYTRRFGYKVEPPFPLNGEKVENNKENRLFLIRLARQVDHFLKITDKSYSFTYYELIRPTPKKTSHSLYILLNYLFYYNMYKEEVFKMAHEPIQKFHEIKALIIGQQQENEKRMQDAKVLKMNVDELLKKVPHLRSEHKELSKRNADQEEEKKKLKGQFNELAEKLKHLTEQKRSLLKRVVADEEQQELQKQIESLQADLTQRKELAATNEATLRKLTESVKLMQHLKKEVEKAHDIVPLRLVEQLAETKKQLDRAMEEEDSAHVRQKQLSQIIEEEQQNYDALEQQHQAKKQEFEQKEKTCKAKIESLQRVLKEKDDKMAHIEKQDQALECELKEQQEIAEFLEKNIAIILDHYDGNST</sequence>
<feature type="coiled-coil region" evidence="1">
    <location>
        <begin position="161"/>
        <end position="384"/>
    </location>
</feature>
<dbReference type="VEuPathDB" id="VectorBase:SCAU012403"/>
<name>A0A1I8PZ43_STOCA</name>
<gene>
    <name evidence="2" type="primary">106083332</name>
</gene>
<dbReference type="Gene3D" id="1.10.418.60">
    <property type="entry name" value="Ncd80 complex, Nuf2 subunit"/>
    <property type="match status" value="1"/>
</dbReference>
<organism evidence="2 3">
    <name type="scientific">Stomoxys calcitrans</name>
    <name type="common">Stable fly</name>
    <name type="synonym">Conops calcitrans</name>
    <dbReference type="NCBI Taxonomy" id="35570"/>
    <lineage>
        <taxon>Eukaryota</taxon>
        <taxon>Metazoa</taxon>
        <taxon>Ecdysozoa</taxon>
        <taxon>Arthropoda</taxon>
        <taxon>Hexapoda</taxon>
        <taxon>Insecta</taxon>
        <taxon>Pterygota</taxon>
        <taxon>Neoptera</taxon>
        <taxon>Endopterygota</taxon>
        <taxon>Diptera</taxon>
        <taxon>Brachycera</taxon>
        <taxon>Muscomorpha</taxon>
        <taxon>Muscoidea</taxon>
        <taxon>Muscidae</taxon>
        <taxon>Stomoxys</taxon>
    </lineage>
</organism>
<evidence type="ECO:0000256" key="1">
    <source>
        <dbReference type="SAM" id="Coils"/>
    </source>
</evidence>
<dbReference type="AlphaFoldDB" id="A0A1I8PZ43"/>
<dbReference type="Proteomes" id="UP000095300">
    <property type="component" value="Unassembled WGS sequence"/>
</dbReference>
<evidence type="ECO:0000313" key="2">
    <source>
        <dbReference type="EnsemblMetazoa" id="SCAU012403-PA"/>
    </source>
</evidence>
<evidence type="ECO:0000313" key="3">
    <source>
        <dbReference type="Proteomes" id="UP000095300"/>
    </source>
</evidence>
<keyword evidence="1" id="KW-0175">Coiled coil</keyword>
<dbReference type="STRING" id="35570.A0A1I8PZ43"/>
<dbReference type="OrthoDB" id="7862063at2759"/>
<dbReference type="KEGG" id="scac:106083332"/>
<protein>
    <submittedName>
        <fullName evidence="2">Uncharacterized protein</fullName>
    </submittedName>
</protein>
<dbReference type="EnsemblMetazoa" id="SCAU012403-RA">
    <property type="protein sequence ID" value="SCAU012403-PA"/>
    <property type="gene ID" value="SCAU012403"/>
</dbReference>
<proteinExistence type="predicted"/>
<reference evidence="2" key="1">
    <citation type="submission" date="2020-05" db="UniProtKB">
        <authorList>
            <consortium name="EnsemblMetazoa"/>
        </authorList>
    </citation>
    <scope>IDENTIFICATION</scope>
    <source>
        <strain evidence="2">USDA</strain>
    </source>
</reference>
<keyword evidence="3" id="KW-1185">Reference proteome</keyword>
<accession>A0A1I8PZ43</accession>